<dbReference type="Gene3D" id="3.50.50.60">
    <property type="entry name" value="FAD/NAD(P)-binding domain"/>
    <property type="match status" value="1"/>
</dbReference>
<evidence type="ECO:0000259" key="6">
    <source>
        <dbReference type="PROSITE" id="PS00624"/>
    </source>
</evidence>
<dbReference type="GO" id="GO:0016614">
    <property type="term" value="F:oxidoreductase activity, acting on CH-OH group of donors"/>
    <property type="evidence" value="ECO:0007669"/>
    <property type="project" value="InterPro"/>
</dbReference>
<dbReference type="InterPro" id="IPR000172">
    <property type="entry name" value="GMC_OxRdtase_N"/>
</dbReference>
<protein>
    <submittedName>
        <fullName evidence="7">GMC_OxRdtase_N domain-containing protein</fullName>
    </submittedName>
</protein>
<dbReference type="PANTHER" id="PTHR11552:SF147">
    <property type="entry name" value="CHOLINE DEHYDROGENASE, MITOCHONDRIAL"/>
    <property type="match status" value="1"/>
</dbReference>
<proteinExistence type="inferred from homology"/>
<evidence type="ECO:0000256" key="2">
    <source>
        <dbReference type="ARBA" id="ARBA00010790"/>
    </source>
</evidence>
<dbReference type="InterPro" id="IPR007867">
    <property type="entry name" value="GMC_OxRtase_C"/>
</dbReference>
<evidence type="ECO:0000256" key="4">
    <source>
        <dbReference type="ARBA" id="ARBA00022827"/>
    </source>
</evidence>
<evidence type="ECO:0000313" key="7">
    <source>
        <dbReference type="EnsemblMetazoa" id="RPRC007980-PA"/>
    </source>
</evidence>
<feature type="binding site" evidence="5">
    <location>
        <position position="257"/>
    </location>
    <ligand>
        <name>FAD</name>
        <dbReference type="ChEBI" id="CHEBI:57692"/>
    </ligand>
</feature>
<dbReference type="AlphaFoldDB" id="T1HVB0"/>
<evidence type="ECO:0000256" key="3">
    <source>
        <dbReference type="ARBA" id="ARBA00022630"/>
    </source>
</evidence>
<name>T1HVB0_RHOPR</name>
<comment type="cofactor">
    <cofactor evidence="1 5">
        <name>FAD</name>
        <dbReference type="ChEBI" id="CHEBI:57692"/>
    </cofactor>
</comment>
<keyword evidence="8" id="KW-1185">Reference proteome</keyword>
<dbReference type="SUPFAM" id="SSF54373">
    <property type="entry name" value="FAD-linked reductases, C-terminal domain"/>
    <property type="match status" value="1"/>
</dbReference>
<evidence type="ECO:0000256" key="1">
    <source>
        <dbReference type="ARBA" id="ARBA00001974"/>
    </source>
</evidence>
<evidence type="ECO:0000313" key="8">
    <source>
        <dbReference type="Proteomes" id="UP000015103"/>
    </source>
</evidence>
<dbReference type="GO" id="GO:0050660">
    <property type="term" value="F:flavin adenine dinucleotide binding"/>
    <property type="evidence" value="ECO:0007669"/>
    <property type="project" value="InterPro"/>
</dbReference>
<dbReference type="Proteomes" id="UP000015103">
    <property type="component" value="Unassembled WGS sequence"/>
</dbReference>
<dbReference type="InParanoid" id="T1HVB0"/>
<dbReference type="OMA" id="YLFPNQA"/>
<dbReference type="EMBL" id="ACPB03007600">
    <property type="status" value="NOT_ANNOTATED_CDS"/>
    <property type="molecule type" value="Genomic_DNA"/>
</dbReference>
<dbReference type="Pfam" id="PF05199">
    <property type="entry name" value="GMC_oxred_C"/>
    <property type="match status" value="1"/>
</dbReference>
<dbReference type="HOGENOM" id="CLU_002865_7_0_1"/>
<evidence type="ECO:0000256" key="5">
    <source>
        <dbReference type="PIRSR" id="PIRSR000137-2"/>
    </source>
</evidence>
<organism evidence="7 8">
    <name type="scientific">Rhodnius prolixus</name>
    <name type="common">Triatomid bug</name>
    <dbReference type="NCBI Taxonomy" id="13249"/>
    <lineage>
        <taxon>Eukaryota</taxon>
        <taxon>Metazoa</taxon>
        <taxon>Ecdysozoa</taxon>
        <taxon>Arthropoda</taxon>
        <taxon>Hexapoda</taxon>
        <taxon>Insecta</taxon>
        <taxon>Pterygota</taxon>
        <taxon>Neoptera</taxon>
        <taxon>Paraneoptera</taxon>
        <taxon>Hemiptera</taxon>
        <taxon>Heteroptera</taxon>
        <taxon>Panheteroptera</taxon>
        <taxon>Cimicomorpha</taxon>
        <taxon>Reduviidae</taxon>
        <taxon>Triatominae</taxon>
        <taxon>Rhodnius</taxon>
    </lineage>
</organism>
<dbReference type="InterPro" id="IPR012132">
    <property type="entry name" value="GMC_OxRdtase"/>
</dbReference>
<dbReference type="PIRSF" id="PIRSF000137">
    <property type="entry name" value="Alcohol_oxidase"/>
    <property type="match status" value="1"/>
</dbReference>
<dbReference type="PROSITE" id="PS00624">
    <property type="entry name" value="GMC_OXRED_2"/>
    <property type="match status" value="1"/>
</dbReference>
<sequence>MDYQTFVAILTAVVLYYRYNDFNPELELKDTQNIVLNETYDFIIVGAGSAGCVIARRLTEIEDWKVLLIEAGGGETIESQTPFLAYKLWGSELDWNYTTTEQFGCRDPIRKGNCSWPRGRLNGGSSSINSLIILHGNPRDYDNWAAQGNDGWSYQEVLPYFKKSENNRVVDREPAYHGTQGPLPITTVPYYTALRDAYLQAGREKGFRVADLNGRNNVGFMRTQTNCANGSRYSTNRAYIKPVLARKNLVMLNHALVTRIIFEGNRAVGVEFSSKGQTAVAWASKEIIVSAGTVNSPQLLMLSGVGPKDHLESLNIPVVADLPVGRYLQDHVNTGLQFTITPGIVPTEEMVLSNQSIEEYAINDSGPLASVTLIEAVACINTKQLPNASYSNVEITFNSFVVGVYGEVEDSIPNVVAMVSNSLPLSRGTITLRSSDPFQHPNIDSNYFEEKEDLEIAMEGLNVAYDLFQTEALQKFNPKLYVSYYKVCSHIPAPSDPFYRCIIENYSGTSYHPAGTCRMGSNSSDSVVDQRLKVHSLERLRVVDASIMPQLISTNTNAPTIMIAEKAADLIKEDHRKCCHDNKNYID</sequence>
<dbReference type="EnsemblMetazoa" id="RPRC007980-RA">
    <property type="protein sequence ID" value="RPRC007980-PA"/>
    <property type="gene ID" value="RPRC007980"/>
</dbReference>
<dbReference type="PANTHER" id="PTHR11552">
    <property type="entry name" value="GLUCOSE-METHANOL-CHOLINE GMC OXIDOREDUCTASE"/>
    <property type="match status" value="1"/>
</dbReference>
<dbReference type="SUPFAM" id="SSF51905">
    <property type="entry name" value="FAD/NAD(P)-binding domain"/>
    <property type="match status" value="1"/>
</dbReference>
<reference evidence="7" key="1">
    <citation type="submission" date="2015-05" db="UniProtKB">
        <authorList>
            <consortium name="EnsemblMetazoa"/>
        </authorList>
    </citation>
    <scope>IDENTIFICATION</scope>
</reference>
<dbReference type="STRING" id="13249.T1HVB0"/>
<dbReference type="RefSeq" id="XP_073973795.1">
    <property type="nucleotide sequence ID" value="XM_074117694.1"/>
</dbReference>
<keyword evidence="3" id="KW-0285">Flavoprotein</keyword>
<keyword evidence="4 5" id="KW-0274">FAD</keyword>
<dbReference type="GeneID" id="141448880"/>
<feature type="domain" description="Glucose-methanol-choline oxidoreductase N-terminal" evidence="6">
    <location>
        <begin position="292"/>
        <end position="306"/>
    </location>
</feature>
<dbReference type="Pfam" id="PF00732">
    <property type="entry name" value="GMC_oxred_N"/>
    <property type="match status" value="1"/>
</dbReference>
<dbReference type="Gene3D" id="3.30.560.10">
    <property type="entry name" value="Glucose Oxidase, domain 3"/>
    <property type="match status" value="1"/>
</dbReference>
<dbReference type="InterPro" id="IPR036188">
    <property type="entry name" value="FAD/NAD-bd_sf"/>
</dbReference>
<dbReference type="VEuPathDB" id="VectorBase:RPRC007980"/>
<accession>T1HVB0</accession>
<comment type="similarity">
    <text evidence="2">Belongs to the GMC oxidoreductase family.</text>
</comment>
<dbReference type="eggNOG" id="KOG1238">
    <property type="taxonomic scope" value="Eukaryota"/>
</dbReference>